<name>A0A1M4WEG0_9BACE</name>
<evidence type="ECO:0000256" key="1">
    <source>
        <dbReference type="SAM" id="Phobius"/>
    </source>
</evidence>
<dbReference type="AlphaFoldDB" id="A0A1M4WEG0"/>
<feature type="transmembrane region" description="Helical" evidence="1">
    <location>
        <begin position="27"/>
        <end position="49"/>
    </location>
</feature>
<proteinExistence type="predicted"/>
<protein>
    <submittedName>
        <fullName evidence="2">Uncharacterized protein</fullName>
    </submittedName>
</protein>
<keyword evidence="1" id="KW-0472">Membrane</keyword>
<evidence type="ECO:0000313" key="3">
    <source>
        <dbReference type="Proteomes" id="UP000184509"/>
    </source>
</evidence>
<keyword evidence="1" id="KW-0812">Transmembrane</keyword>
<dbReference type="RefSeq" id="WP_175550470.1">
    <property type="nucleotide sequence ID" value="NZ_FQTV01000003.1"/>
</dbReference>
<keyword evidence="1" id="KW-1133">Transmembrane helix</keyword>
<organism evidence="2 3">
    <name type="scientific">Bacteroides luti</name>
    <dbReference type="NCBI Taxonomy" id="1297750"/>
    <lineage>
        <taxon>Bacteria</taxon>
        <taxon>Pseudomonadati</taxon>
        <taxon>Bacteroidota</taxon>
        <taxon>Bacteroidia</taxon>
        <taxon>Bacteroidales</taxon>
        <taxon>Bacteroidaceae</taxon>
        <taxon>Bacteroides</taxon>
    </lineage>
</organism>
<evidence type="ECO:0000313" key="2">
    <source>
        <dbReference type="EMBL" id="SHE79463.1"/>
    </source>
</evidence>
<accession>A0A1M4WEG0</accession>
<reference evidence="2 3" key="1">
    <citation type="submission" date="2016-11" db="EMBL/GenBank/DDBJ databases">
        <authorList>
            <person name="Jaros S."/>
            <person name="Januszkiewicz K."/>
            <person name="Wedrychowicz H."/>
        </authorList>
    </citation>
    <scope>NUCLEOTIDE SEQUENCE [LARGE SCALE GENOMIC DNA]</scope>
    <source>
        <strain evidence="2 3">DSM 26991</strain>
    </source>
</reference>
<dbReference type="EMBL" id="FQTV01000003">
    <property type="protein sequence ID" value="SHE79463.1"/>
    <property type="molecule type" value="Genomic_DNA"/>
</dbReference>
<sequence>MSKLNKWLYKRNEAGFINKEHEKLEKYLMIGAGFLIAVTFFSLVAWVLIET</sequence>
<dbReference type="Proteomes" id="UP000184509">
    <property type="component" value="Unassembled WGS sequence"/>
</dbReference>
<gene>
    <name evidence="2" type="ORF">SAMN05444405_10361</name>
</gene>
<keyword evidence="3" id="KW-1185">Reference proteome</keyword>